<dbReference type="EMBL" id="CP058649">
    <property type="protein sequence ID" value="QUI24974.1"/>
    <property type="molecule type" value="Genomic_DNA"/>
</dbReference>
<keyword evidence="1" id="KW-0812">Transmembrane</keyword>
<protein>
    <submittedName>
        <fullName evidence="2">Uncharacterized protein</fullName>
    </submittedName>
</protein>
<keyword evidence="3" id="KW-1185">Reference proteome</keyword>
<evidence type="ECO:0000313" key="3">
    <source>
        <dbReference type="Proteomes" id="UP000683246"/>
    </source>
</evidence>
<proteinExistence type="predicted"/>
<feature type="transmembrane region" description="Helical" evidence="1">
    <location>
        <begin position="93"/>
        <end position="118"/>
    </location>
</feature>
<evidence type="ECO:0000313" key="2">
    <source>
        <dbReference type="EMBL" id="QUI24974.1"/>
    </source>
</evidence>
<gene>
    <name evidence="2" type="ORF">HZI73_22960</name>
</gene>
<dbReference type="AlphaFoldDB" id="A0A8J8SJ01"/>
<feature type="transmembrane region" description="Helical" evidence="1">
    <location>
        <begin position="124"/>
        <end position="143"/>
    </location>
</feature>
<name>A0A8J8SJ01_9FIRM</name>
<accession>A0A8J8SJ01</accession>
<evidence type="ECO:0000256" key="1">
    <source>
        <dbReference type="SAM" id="Phobius"/>
    </source>
</evidence>
<dbReference type="Proteomes" id="UP000683246">
    <property type="component" value="Chromosome"/>
</dbReference>
<keyword evidence="1" id="KW-1133">Transmembrane helix</keyword>
<reference evidence="2" key="1">
    <citation type="submission" date="2020-07" db="EMBL/GenBank/DDBJ databases">
        <title>Vallitalea pronyensis genome.</title>
        <authorList>
            <person name="Postec A."/>
        </authorList>
    </citation>
    <scope>NUCLEOTIDE SEQUENCE</scope>
    <source>
        <strain evidence="2">FatNI3</strain>
    </source>
</reference>
<organism evidence="2 3">
    <name type="scientific">Vallitalea pronyensis</name>
    <dbReference type="NCBI Taxonomy" id="1348613"/>
    <lineage>
        <taxon>Bacteria</taxon>
        <taxon>Bacillati</taxon>
        <taxon>Bacillota</taxon>
        <taxon>Clostridia</taxon>
        <taxon>Lachnospirales</taxon>
        <taxon>Vallitaleaceae</taxon>
        <taxon>Vallitalea</taxon>
    </lineage>
</organism>
<sequence length="160" mass="18402">MNMIQSSVFYRMCKYIINIHEHSLFYKSRKKENSYPSYEPKTPLYRQARVYRVCCAIGKCFGYMFKAIHHGAKSSGMIGVFGSAMKAMKRTKLWAFNQLLVSIIVGYIVTNLVLGTFAAYKVKYLVAFVGIMIGTNIGVYLWMRFKDSSLIGKLWKSLTQ</sequence>
<dbReference type="RefSeq" id="WP_212695673.1">
    <property type="nucleotide sequence ID" value="NZ_CP058649.1"/>
</dbReference>
<keyword evidence="1" id="KW-0472">Membrane</keyword>
<dbReference type="KEGG" id="vpy:HZI73_22960"/>